<dbReference type="AlphaFoldDB" id="A0A847S9Z8"/>
<organism evidence="4 5">
    <name type="scientific">Leeia aquatica</name>
    <dbReference type="NCBI Taxonomy" id="2725557"/>
    <lineage>
        <taxon>Bacteria</taxon>
        <taxon>Pseudomonadati</taxon>
        <taxon>Pseudomonadota</taxon>
        <taxon>Betaproteobacteria</taxon>
        <taxon>Neisseriales</taxon>
        <taxon>Leeiaceae</taxon>
        <taxon>Leeia</taxon>
    </lineage>
</organism>
<dbReference type="InterPro" id="IPR050248">
    <property type="entry name" value="Polysacc_deacetylase_ArnD"/>
</dbReference>
<reference evidence="4 5" key="1">
    <citation type="submission" date="2020-04" db="EMBL/GenBank/DDBJ databases">
        <title>Draft genome of Leeia sp. IMCC25680.</title>
        <authorList>
            <person name="Song J."/>
            <person name="Cho J.-C."/>
        </authorList>
    </citation>
    <scope>NUCLEOTIDE SEQUENCE [LARGE SCALE GENOMIC DNA]</scope>
    <source>
        <strain evidence="4 5">IMCC25680</strain>
    </source>
</reference>
<dbReference type="EMBL" id="JABAIM010000002">
    <property type="protein sequence ID" value="NLR75695.1"/>
    <property type="molecule type" value="Genomic_DNA"/>
</dbReference>
<keyword evidence="1" id="KW-0479">Metal-binding</keyword>
<evidence type="ECO:0000259" key="3">
    <source>
        <dbReference type="PROSITE" id="PS51677"/>
    </source>
</evidence>
<protein>
    <submittedName>
        <fullName evidence="4">Polysaccharide deacetylase family protein</fullName>
    </submittedName>
</protein>
<dbReference type="RefSeq" id="WP_168877343.1">
    <property type="nucleotide sequence ID" value="NZ_JABAIM010000002.1"/>
</dbReference>
<dbReference type="GO" id="GO:0016810">
    <property type="term" value="F:hydrolase activity, acting on carbon-nitrogen (but not peptide) bonds"/>
    <property type="evidence" value="ECO:0007669"/>
    <property type="project" value="InterPro"/>
</dbReference>
<evidence type="ECO:0000256" key="2">
    <source>
        <dbReference type="ARBA" id="ARBA00022801"/>
    </source>
</evidence>
<dbReference type="Pfam" id="PF01522">
    <property type="entry name" value="Polysacc_deac_1"/>
    <property type="match status" value="1"/>
</dbReference>
<evidence type="ECO:0000313" key="4">
    <source>
        <dbReference type="EMBL" id="NLR75695.1"/>
    </source>
</evidence>
<dbReference type="Gene3D" id="3.20.20.370">
    <property type="entry name" value="Glycoside hydrolase/deacetylase"/>
    <property type="match status" value="1"/>
</dbReference>
<dbReference type="PANTHER" id="PTHR10587:SF133">
    <property type="entry name" value="CHITIN DEACETYLASE 1-RELATED"/>
    <property type="match status" value="1"/>
</dbReference>
<dbReference type="SUPFAM" id="SSF88713">
    <property type="entry name" value="Glycoside hydrolase/deacetylase"/>
    <property type="match status" value="1"/>
</dbReference>
<feature type="domain" description="NodB homology" evidence="3">
    <location>
        <begin position="19"/>
        <end position="241"/>
    </location>
</feature>
<keyword evidence="2" id="KW-0378">Hydrolase</keyword>
<dbReference type="PANTHER" id="PTHR10587">
    <property type="entry name" value="GLYCOSYL TRANSFERASE-RELATED"/>
    <property type="match status" value="1"/>
</dbReference>
<evidence type="ECO:0000256" key="1">
    <source>
        <dbReference type="ARBA" id="ARBA00022723"/>
    </source>
</evidence>
<dbReference type="GO" id="GO:0046872">
    <property type="term" value="F:metal ion binding"/>
    <property type="evidence" value="ECO:0007669"/>
    <property type="project" value="UniProtKB-KW"/>
</dbReference>
<accession>A0A847S9Z8</accession>
<gene>
    <name evidence="4" type="ORF">HF682_11030</name>
</gene>
<sequence length="297" mass="33622">MFRWLGYFLLVLPGLLCAHTLALTFDDGFSPEEAEEAAVWNQKLLDGLAAMQVQSLILPAGKRVESEAGMALLRQWSVAGHQIGNHTHCHKSLSGKDMTLTRYTTDIQRAERLLSVLPGWTPRFRYPYLKEGDTLEKRDGVRRWLSEHGYQVAAVSIDTSDWYYNERFLQLLKEGKTDRLPTLQAAYLNHLWDRAQHYDQLAQSVLHRSPSHVMLLHTNALNAAYIRSIITLFRSRGWEVVSPRQAYADPLYAMTPDTLPAGESLLWSLAKAQGLKGLRYPAEDGQYEAAGLDAALR</sequence>
<dbReference type="InterPro" id="IPR011330">
    <property type="entry name" value="Glyco_hydro/deAcase_b/a-brl"/>
</dbReference>
<dbReference type="InterPro" id="IPR002509">
    <property type="entry name" value="NODB_dom"/>
</dbReference>
<evidence type="ECO:0000313" key="5">
    <source>
        <dbReference type="Proteomes" id="UP000587991"/>
    </source>
</evidence>
<dbReference type="GO" id="GO:0005975">
    <property type="term" value="P:carbohydrate metabolic process"/>
    <property type="evidence" value="ECO:0007669"/>
    <property type="project" value="InterPro"/>
</dbReference>
<dbReference type="GO" id="GO:0016020">
    <property type="term" value="C:membrane"/>
    <property type="evidence" value="ECO:0007669"/>
    <property type="project" value="TreeGrafter"/>
</dbReference>
<dbReference type="PROSITE" id="PS51677">
    <property type="entry name" value="NODB"/>
    <property type="match status" value="1"/>
</dbReference>
<proteinExistence type="predicted"/>
<name>A0A847S9Z8_9NEIS</name>
<keyword evidence="5" id="KW-1185">Reference proteome</keyword>
<comment type="caution">
    <text evidence="4">The sequence shown here is derived from an EMBL/GenBank/DDBJ whole genome shotgun (WGS) entry which is preliminary data.</text>
</comment>
<dbReference type="Proteomes" id="UP000587991">
    <property type="component" value="Unassembled WGS sequence"/>
</dbReference>